<keyword evidence="4" id="KW-0862">Zinc</keyword>
<evidence type="ECO:0000313" key="7">
    <source>
        <dbReference type="EMBL" id="NNH04105.1"/>
    </source>
</evidence>
<evidence type="ECO:0000313" key="8">
    <source>
        <dbReference type="Proteomes" id="UP000543598"/>
    </source>
</evidence>
<name>A0A7Y2Q1N2_9MICO</name>
<dbReference type="Pfam" id="PF00413">
    <property type="entry name" value="Peptidase_M10"/>
    <property type="match status" value="1"/>
</dbReference>
<dbReference type="PANTHER" id="PTHR10201:SF323">
    <property type="entry name" value="MATRIX METALLOPROTEINASE-21"/>
    <property type="match status" value="1"/>
</dbReference>
<feature type="domain" description="Peptidase metallopeptidase" evidence="6">
    <location>
        <begin position="107"/>
        <end position="269"/>
    </location>
</feature>
<keyword evidence="3" id="KW-0378">Hydrolase</keyword>
<dbReference type="GO" id="GO:0030198">
    <property type="term" value="P:extracellular matrix organization"/>
    <property type="evidence" value="ECO:0007669"/>
    <property type="project" value="TreeGrafter"/>
</dbReference>
<dbReference type="PRINTS" id="PR00138">
    <property type="entry name" value="MATRIXIN"/>
</dbReference>
<reference evidence="7 8" key="1">
    <citation type="submission" date="2020-05" db="EMBL/GenBank/DDBJ databases">
        <title>MicrobeNet Type strains.</title>
        <authorList>
            <person name="Nicholson A.C."/>
        </authorList>
    </citation>
    <scope>NUCLEOTIDE SEQUENCE [LARGE SCALE GENOMIC DNA]</scope>
    <source>
        <strain evidence="7 8">JCM 14282</strain>
    </source>
</reference>
<proteinExistence type="predicted"/>
<dbReference type="GO" id="GO:0004222">
    <property type="term" value="F:metalloendopeptidase activity"/>
    <property type="evidence" value="ECO:0007669"/>
    <property type="project" value="InterPro"/>
</dbReference>
<dbReference type="Proteomes" id="UP000543598">
    <property type="component" value="Unassembled WGS sequence"/>
</dbReference>
<dbReference type="SUPFAM" id="SSF55486">
    <property type="entry name" value="Metalloproteases ('zincins'), catalytic domain"/>
    <property type="match status" value="1"/>
</dbReference>
<dbReference type="InterPro" id="IPR024079">
    <property type="entry name" value="MetalloPept_cat_dom_sf"/>
</dbReference>
<evidence type="ECO:0000256" key="1">
    <source>
        <dbReference type="ARBA" id="ARBA00022670"/>
    </source>
</evidence>
<dbReference type="InterPro" id="IPR036365">
    <property type="entry name" value="PGBD-like_sf"/>
</dbReference>
<comment type="caution">
    <text evidence="7">The sequence shown here is derived from an EMBL/GenBank/DDBJ whole genome shotgun (WGS) entry which is preliminary data.</text>
</comment>
<dbReference type="GO" id="GO:0006508">
    <property type="term" value="P:proteolysis"/>
    <property type="evidence" value="ECO:0007669"/>
    <property type="project" value="UniProtKB-KW"/>
</dbReference>
<evidence type="ECO:0000256" key="4">
    <source>
        <dbReference type="ARBA" id="ARBA00022833"/>
    </source>
</evidence>
<keyword evidence="1 7" id="KW-0645">Protease</keyword>
<dbReference type="GO" id="GO:0030574">
    <property type="term" value="P:collagen catabolic process"/>
    <property type="evidence" value="ECO:0007669"/>
    <property type="project" value="TreeGrafter"/>
</dbReference>
<dbReference type="Gene3D" id="3.40.390.10">
    <property type="entry name" value="Collagenase (Catalytic Domain)"/>
    <property type="match status" value="1"/>
</dbReference>
<evidence type="ECO:0000256" key="3">
    <source>
        <dbReference type="ARBA" id="ARBA00022801"/>
    </source>
</evidence>
<evidence type="ECO:0000256" key="5">
    <source>
        <dbReference type="ARBA" id="ARBA00023049"/>
    </source>
</evidence>
<dbReference type="AlphaFoldDB" id="A0A7Y2Q1N2"/>
<organism evidence="7 8">
    <name type="scientific">Microbacterium ulmi</name>
    <dbReference type="NCBI Taxonomy" id="179095"/>
    <lineage>
        <taxon>Bacteria</taxon>
        <taxon>Bacillati</taxon>
        <taxon>Actinomycetota</taxon>
        <taxon>Actinomycetes</taxon>
        <taxon>Micrococcales</taxon>
        <taxon>Microbacteriaceae</taxon>
        <taxon>Microbacterium</taxon>
    </lineage>
</organism>
<dbReference type="InterPro" id="IPR001818">
    <property type="entry name" value="Pept_M10_metallopeptidase"/>
</dbReference>
<dbReference type="GO" id="GO:0008270">
    <property type="term" value="F:zinc ion binding"/>
    <property type="evidence" value="ECO:0007669"/>
    <property type="project" value="InterPro"/>
</dbReference>
<dbReference type="SMART" id="SM00235">
    <property type="entry name" value="ZnMc"/>
    <property type="match status" value="1"/>
</dbReference>
<dbReference type="PANTHER" id="PTHR10201">
    <property type="entry name" value="MATRIX METALLOPROTEINASE"/>
    <property type="match status" value="1"/>
</dbReference>
<keyword evidence="5 7" id="KW-0482">Metalloprotease</keyword>
<dbReference type="Pfam" id="PF01471">
    <property type="entry name" value="PG_binding_1"/>
    <property type="match status" value="1"/>
</dbReference>
<sequence length="340" mass="36379">MAAKDEIVPRAVGAKKGSKGADVTRLQNYLRAFGYLDSDRLDDFGVGRELAAPQPEQGTFDDFTEEALQTFQARYGLPVTGVVDAATLALLEKPRCGFPDTAEFVAQGNKWTTNDLRYGFIEFTGDLTQAQARTAVATALGYWAAVTPLTFTEVPNANDPDIRIRFVAGDHQDGSPFDGASGVLAHAYYPPPNGGDIAGDAHFDEAETWSVDLPASGTDLYTVAAHEFGHSLGLAHSTVSGALMYPYYGGPHRFLSDDDIAGIQSIYGGSPWITATLDSVYATPHSKNAWAYPHGVGWRKIQPLTADGVSNVFATLVRARAAGSAVTLHVTGNEIDTVYL</sequence>
<dbReference type="SUPFAM" id="SSF47090">
    <property type="entry name" value="PGBD-like"/>
    <property type="match status" value="1"/>
</dbReference>
<dbReference type="InterPro" id="IPR033739">
    <property type="entry name" value="M10A_MMP"/>
</dbReference>
<keyword evidence="8" id="KW-1185">Reference proteome</keyword>
<dbReference type="GO" id="GO:0031012">
    <property type="term" value="C:extracellular matrix"/>
    <property type="evidence" value="ECO:0007669"/>
    <property type="project" value="InterPro"/>
</dbReference>
<dbReference type="InterPro" id="IPR006026">
    <property type="entry name" value="Peptidase_Metallo"/>
</dbReference>
<dbReference type="InterPro" id="IPR002477">
    <property type="entry name" value="Peptidoglycan-bd-like"/>
</dbReference>
<dbReference type="InterPro" id="IPR021190">
    <property type="entry name" value="Pept_M10A"/>
</dbReference>
<evidence type="ECO:0000256" key="2">
    <source>
        <dbReference type="ARBA" id="ARBA00022723"/>
    </source>
</evidence>
<dbReference type="EMBL" id="JABEMB010000012">
    <property type="protein sequence ID" value="NNH04105.1"/>
    <property type="molecule type" value="Genomic_DNA"/>
</dbReference>
<protein>
    <submittedName>
        <fullName evidence="7">Matrixin family metalloprotease</fullName>
    </submittedName>
</protein>
<evidence type="ECO:0000259" key="6">
    <source>
        <dbReference type="SMART" id="SM00235"/>
    </source>
</evidence>
<keyword evidence="2" id="KW-0479">Metal-binding</keyword>
<accession>A0A7Y2Q1N2</accession>
<gene>
    <name evidence="7" type="ORF">HLA99_09615</name>
</gene>
<dbReference type="RefSeq" id="WP_167039420.1">
    <property type="nucleotide sequence ID" value="NZ_BAAANA010000001.1"/>
</dbReference>
<dbReference type="CDD" id="cd04278">
    <property type="entry name" value="ZnMc_MMP"/>
    <property type="match status" value="1"/>
</dbReference>